<dbReference type="Proteomes" id="UP000736335">
    <property type="component" value="Unassembled WGS sequence"/>
</dbReference>
<dbReference type="PANTHER" id="PTHR13128">
    <property type="entry name" value="VACUOLAR PROTEIN-SORTING-ASSOCIATED PROTEIN 36"/>
    <property type="match status" value="1"/>
</dbReference>
<dbReference type="InterPro" id="IPR001876">
    <property type="entry name" value="Znf_RanBP2"/>
</dbReference>
<dbReference type="SUPFAM" id="SSF46785">
    <property type="entry name" value="Winged helix' DNA-binding domain"/>
    <property type="match status" value="1"/>
</dbReference>
<evidence type="ECO:0000256" key="1">
    <source>
        <dbReference type="ARBA" id="ARBA00009697"/>
    </source>
</evidence>
<dbReference type="Gene3D" id="1.10.10.10">
    <property type="entry name" value="Winged helix-like DNA-binding domain superfamily/Winged helix DNA-binding domain"/>
    <property type="match status" value="2"/>
</dbReference>
<keyword evidence="11" id="KW-1185">Reference proteome</keyword>
<dbReference type="Gene3D" id="4.10.1060.10">
    <property type="entry name" value="Zinc finger, RanBP2-type"/>
    <property type="match status" value="2"/>
</dbReference>
<dbReference type="SMART" id="SM00547">
    <property type="entry name" value="ZnF_RBZ"/>
    <property type="match status" value="2"/>
</dbReference>
<dbReference type="Gene3D" id="2.30.29.30">
    <property type="entry name" value="Pleckstrin-homology domain (PH domain)/Phosphotyrosine-binding domain (PTB)"/>
    <property type="match status" value="1"/>
</dbReference>
<dbReference type="InterPro" id="IPR011993">
    <property type="entry name" value="PH-like_dom_sf"/>
</dbReference>
<feature type="region of interest" description="Disordered" evidence="8">
    <location>
        <begin position="142"/>
        <end position="164"/>
    </location>
</feature>
<dbReference type="InterPro" id="IPR036388">
    <property type="entry name" value="WH-like_DNA-bd_sf"/>
</dbReference>
<comment type="similarity">
    <text evidence="1 7">Belongs to the VPS36 family.</text>
</comment>
<evidence type="ECO:0000256" key="3">
    <source>
        <dbReference type="ARBA" id="ARBA00022723"/>
    </source>
</evidence>
<sequence length="544" mass="59358">MILKSYTKLIDGTIPVQALLYDDEQLLGSQEGVGIYDGQQKSAHHQSGAIYVTTHRLFYYSNQSPHRYSFSFDLAHTTQTDYYAGLFTSSAKVTLHLRSLDDVADDEDDVTAGWECSVCSFRNPPGTSRNSQVCALCGVPRSDPTDTSPTSKSLPSSRSTTPFTSEVSCTACTYLNTASSKSCEICGTPLPGMHSGTAPPSPALKPISDYGPRLIRVSFRKGGDKSFYAILKRSLQGKAWEVKTGRYQAVKCPRSGHRFVASVHVFNFLRFTTVSDGLLRNAETSAQTSHSDMTESLKDLEAFMVKARDMVRLAQDLNERLSATTGPATSSSPHSSSLSSEPEEATFIRSSLSQLGLQMANAPVTLDMIKDERKWEEQLVQELADVIQDGDSGKGILRGRGIIGLDEVWGGWNRARGISLIPPSTFLTIVRQIKSHTLPPLDVRTFPNGLTVLHTPEFGEGAFSDRIVTLLAPEGGKTTSEIASFEDLGLGMTWELIQAVEQRGDIVRDEGGGGGGAWGEGAEVRWWANVFDGYIWDGHSFQDS</sequence>
<feature type="domain" description="GLUE N-terminal" evidence="9">
    <location>
        <begin position="10"/>
        <end position="247"/>
    </location>
</feature>
<dbReference type="Pfam" id="PF04157">
    <property type="entry name" value="EAP30"/>
    <property type="match status" value="1"/>
</dbReference>
<comment type="caution">
    <text evidence="10">The sequence shown here is derived from an EMBL/GenBank/DDBJ whole genome shotgun (WGS) entry which is preliminary data.</text>
</comment>
<evidence type="ECO:0000256" key="8">
    <source>
        <dbReference type="SAM" id="MobiDB-lite"/>
    </source>
</evidence>
<reference evidence="10" key="1">
    <citation type="journal article" date="2020" name="Nat. Commun.">
        <title>Large-scale genome sequencing of mycorrhizal fungi provides insights into the early evolution of symbiotic traits.</title>
        <authorList>
            <person name="Miyauchi S."/>
            <person name="Kiss E."/>
            <person name="Kuo A."/>
            <person name="Drula E."/>
            <person name="Kohler A."/>
            <person name="Sanchez-Garcia M."/>
            <person name="Morin E."/>
            <person name="Andreopoulos B."/>
            <person name="Barry K.W."/>
            <person name="Bonito G."/>
            <person name="Buee M."/>
            <person name="Carver A."/>
            <person name="Chen C."/>
            <person name="Cichocki N."/>
            <person name="Clum A."/>
            <person name="Culley D."/>
            <person name="Crous P.W."/>
            <person name="Fauchery L."/>
            <person name="Girlanda M."/>
            <person name="Hayes R.D."/>
            <person name="Keri Z."/>
            <person name="LaButti K."/>
            <person name="Lipzen A."/>
            <person name="Lombard V."/>
            <person name="Magnuson J."/>
            <person name="Maillard F."/>
            <person name="Murat C."/>
            <person name="Nolan M."/>
            <person name="Ohm R.A."/>
            <person name="Pangilinan J."/>
            <person name="Pereira M.F."/>
            <person name="Perotto S."/>
            <person name="Peter M."/>
            <person name="Pfister S."/>
            <person name="Riley R."/>
            <person name="Sitrit Y."/>
            <person name="Stielow J.B."/>
            <person name="Szollosi G."/>
            <person name="Zifcakova L."/>
            <person name="Stursova M."/>
            <person name="Spatafora J.W."/>
            <person name="Tedersoo L."/>
            <person name="Vaario L.M."/>
            <person name="Yamada A."/>
            <person name="Yan M."/>
            <person name="Wang P."/>
            <person name="Xu J."/>
            <person name="Bruns T."/>
            <person name="Baldrian P."/>
            <person name="Vilgalys R."/>
            <person name="Dunand C."/>
            <person name="Henrissat B."/>
            <person name="Grigoriev I.V."/>
            <person name="Hibbett D."/>
            <person name="Nagy L.G."/>
            <person name="Martin F.M."/>
        </authorList>
    </citation>
    <scope>NUCLEOTIDE SEQUENCE</scope>
    <source>
        <strain evidence="10">UH-Tt-Lm1</strain>
    </source>
</reference>
<dbReference type="OrthoDB" id="271448at2759"/>
<evidence type="ECO:0000313" key="11">
    <source>
        <dbReference type="Proteomes" id="UP000736335"/>
    </source>
</evidence>
<evidence type="ECO:0000256" key="5">
    <source>
        <dbReference type="ARBA" id="ARBA00022833"/>
    </source>
</evidence>
<feature type="compositionally biased region" description="Low complexity" evidence="8">
    <location>
        <begin position="142"/>
        <end position="162"/>
    </location>
</feature>
<accession>A0A9P6HPJ6</accession>
<evidence type="ECO:0000313" key="10">
    <source>
        <dbReference type="EMBL" id="KAF9791918.1"/>
    </source>
</evidence>
<dbReference type="GO" id="GO:0031902">
    <property type="term" value="C:late endosome membrane"/>
    <property type="evidence" value="ECO:0007669"/>
    <property type="project" value="UniProtKB-UniRule"/>
</dbReference>
<dbReference type="SUPFAM" id="SSF50729">
    <property type="entry name" value="PH domain-like"/>
    <property type="match status" value="1"/>
</dbReference>
<name>A0A9P6HPJ6_9AGAM</name>
<evidence type="ECO:0000256" key="4">
    <source>
        <dbReference type="ARBA" id="ARBA00022771"/>
    </source>
</evidence>
<dbReference type="GO" id="GO:0043130">
    <property type="term" value="F:ubiquitin binding"/>
    <property type="evidence" value="ECO:0007669"/>
    <property type="project" value="UniProtKB-UniRule"/>
</dbReference>
<dbReference type="PROSITE" id="PS51495">
    <property type="entry name" value="GLUE"/>
    <property type="match status" value="1"/>
</dbReference>
<proteinExistence type="inferred from homology"/>
<evidence type="ECO:0000256" key="2">
    <source>
        <dbReference type="ARBA" id="ARBA00022448"/>
    </source>
</evidence>
<keyword evidence="7" id="KW-0967">Endosome</keyword>
<dbReference type="InterPro" id="IPR021648">
    <property type="entry name" value="GLUE_dom"/>
</dbReference>
<dbReference type="GO" id="GO:0000814">
    <property type="term" value="C:ESCRT II complex"/>
    <property type="evidence" value="ECO:0007669"/>
    <property type="project" value="UniProtKB-UniRule"/>
</dbReference>
<comment type="subunit">
    <text evidence="7">Component of the endosomal sorting complex required for transport II (ESCRT-II).</text>
</comment>
<keyword evidence="5" id="KW-0862">Zinc</keyword>
<dbReference type="GO" id="GO:0032266">
    <property type="term" value="F:phosphatidylinositol-3-phosphate binding"/>
    <property type="evidence" value="ECO:0007669"/>
    <property type="project" value="UniProtKB-UniRule"/>
</dbReference>
<evidence type="ECO:0000256" key="7">
    <source>
        <dbReference type="RuleBase" id="RU367095"/>
    </source>
</evidence>
<keyword evidence="7" id="KW-0963">Cytoplasm</keyword>
<reference evidence="10" key="2">
    <citation type="submission" date="2020-11" db="EMBL/GenBank/DDBJ databases">
        <authorList>
            <consortium name="DOE Joint Genome Institute"/>
            <person name="Kuo A."/>
            <person name="Miyauchi S."/>
            <person name="Kiss E."/>
            <person name="Drula E."/>
            <person name="Kohler A."/>
            <person name="Sanchez-Garcia M."/>
            <person name="Andreopoulos B."/>
            <person name="Barry K.W."/>
            <person name="Bonito G."/>
            <person name="Buee M."/>
            <person name="Carver A."/>
            <person name="Chen C."/>
            <person name="Cichocki N."/>
            <person name="Clum A."/>
            <person name="Culley D."/>
            <person name="Crous P.W."/>
            <person name="Fauchery L."/>
            <person name="Girlanda M."/>
            <person name="Hayes R."/>
            <person name="Keri Z."/>
            <person name="Labutti K."/>
            <person name="Lipzen A."/>
            <person name="Lombard V."/>
            <person name="Magnuson J."/>
            <person name="Maillard F."/>
            <person name="Morin E."/>
            <person name="Murat C."/>
            <person name="Nolan M."/>
            <person name="Ohm R."/>
            <person name="Pangilinan J."/>
            <person name="Pereira M."/>
            <person name="Perotto S."/>
            <person name="Peter M."/>
            <person name="Riley R."/>
            <person name="Sitrit Y."/>
            <person name="Stielow B."/>
            <person name="Szollosi G."/>
            <person name="Zifcakova L."/>
            <person name="Stursova M."/>
            <person name="Spatafora J.W."/>
            <person name="Tedersoo L."/>
            <person name="Vaario L.-M."/>
            <person name="Yamada A."/>
            <person name="Yan M."/>
            <person name="Wang P."/>
            <person name="Xu J."/>
            <person name="Bruns T."/>
            <person name="Baldrian P."/>
            <person name="Vilgalys R."/>
            <person name="Henrissat B."/>
            <person name="Grigoriev I.V."/>
            <person name="Hibbett D."/>
            <person name="Nagy L.G."/>
            <person name="Martin F.M."/>
        </authorList>
    </citation>
    <scope>NUCLEOTIDE SEQUENCE</scope>
    <source>
        <strain evidence="10">UH-Tt-Lm1</strain>
    </source>
</reference>
<organism evidence="10 11">
    <name type="scientific">Thelephora terrestris</name>
    <dbReference type="NCBI Taxonomy" id="56493"/>
    <lineage>
        <taxon>Eukaryota</taxon>
        <taxon>Fungi</taxon>
        <taxon>Dikarya</taxon>
        <taxon>Basidiomycota</taxon>
        <taxon>Agaricomycotina</taxon>
        <taxon>Agaricomycetes</taxon>
        <taxon>Thelephorales</taxon>
        <taxon>Thelephoraceae</taxon>
        <taxon>Thelephora</taxon>
    </lineage>
</organism>
<dbReference type="InterPro" id="IPR040608">
    <property type="entry name" value="Snf8/Vps36"/>
</dbReference>
<feature type="region of interest" description="Disordered" evidence="8">
    <location>
        <begin position="323"/>
        <end position="343"/>
    </location>
</feature>
<gene>
    <name evidence="10" type="ORF">BJ322DRAFT_996767</name>
</gene>
<dbReference type="InterPro" id="IPR036390">
    <property type="entry name" value="WH_DNA-bd_sf"/>
</dbReference>
<dbReference type="Pfam" id="PF11605">
    <property type="entry name" value="Vps36_ESCRT-II"/>
    <property type="match status" value="1"/>
</dbReference>
<keyword evidence="3" id="KW-0479">Metal-binding</keyword>
<evidence type="ECO:0000256" key="6">
    <source>
        <dbReference type="ARBA" id="ARBA00022927"/>
    </source>
</evidence>
<dbReference type="PANTHER" id="PTHR13128:SF12">
    <property type="entry name" value="VACUOLAR PROTEIN-SORTING-ASSOCIATED PROTEIN 36"/>
    <property type="match status" value="1"/>
</dbReference>
<feature type="compositionally biased region" description="Low complexity" evidence="8">
    <location>
        <begin position="323"/>
        <end position="340"/>
    </location>
</feature>
<comment type="function">
    <text evidence="7">Component of the ESCRT-II complex (endosomal sorting complex required for transport II), which is required for multivesicular body (MVB) formation and sorting of endosomal cargo proteins into MVBs.</text>
</comment>
<comment type="subcellular location">
    <subcellularLocation>
        <location evidence="7">Cytoplasm</location>
    </subcellularLocation>
    <subcellularLocation>
        <location evidence="7">Endosome</location>
    </subcellularLocation>
</comment>
<dbReference type="InterPro" id="IPR037855">
    <property type="entry name" value="Vps36"/>
</dbReference>
<keyword evidence="6 7" id="KW-0653">Protein transport</keyword>
<protein>
    <recommendedName>
        <fullName evidence="7">Vacuolar protein-sorting-associated protein 36</fullName>
    </recommendedName>
    <alternativeName>
        <fullName evidence="7">ESCRT-II complex subunit VPS36</fullName>
    </alternativeName>
</protein>
<dbReference type="EMBL" id="WIUZ02000001">
    <property type="protein sequence ID" value="KAF9791918.1"/>
    <property type="molecule type" value="Genomic_DNA"/>
</dbReference>
<evidence type="ECO:0000259" key="9">
    <source>
        <dbReference type="PROSITE" id="PS51495"/>
    </source>
</evidence>
<dbReference type="GO" id="GO:0043328">
    <property type="term" value="P:protein transport to vacuole involved in ubiquitin-dependent protein catabolic process via the multivesicular body sorting pathway"/>
    <property type="evidence" value="ECO:0007669"/>
    <property type="project" value="UniProtKB-UniRule"/>
</dbReference>
<dbReference type="Gene3D" id="6.10.140.260">
    <property type="match status" value="1"/>
</dbReference>
<keyword evidence="4" id="KW-0863">Zinc-finger</keyword>
<keyword evidence="2 7" id="KW-0813">Transport</keyword>
<dbReference type="GO" id="GO:0008270">
    <property type="term" value="F:zinc ion binding"/>
    <property type="evidence" value="ECO:0007669"/>
    <property type="project" value="UniProtKB-KW"/>
</dbReference>
<dbReference type="AlphaFoldDB" id="A0A9P6HPJ6"/>